<keyword evidence="4" id="KW-0489">Methyltransferase</keyword>
<dbReference type="InterPro" id="IPR016035">
    <property type="entry name" value="Acyl_Trfase/lysoPLipase"/>
</dbReference>
<dbReference type="InterPro" id="IPR010071">
    <property type="entry name" value="AA_adenyl_dom"/>
</dbReference>
<dbReference type="PROSITE" id="PS52004">
    <property type="entry name" value="KS3_2"/>
    <property type="match status" value="1"/>
</dbReference>
<dbReference type="InterPro" id="IPR036291">
    <property type="entry name" value="NAD(P)-bd_dom_sf"/>
</dbReference>
<dbReference type="SUPFAM" id="SSF51735">
    <property type="entry name" value="NAD(P)-binding Rossmann-fold domains"/>
    <property type="match status" value="2"/>
</dbReference>
<dbReference type="PROSITE" id="PS00455">
    <property type="entry name" value="AMP_BINDING"/>
    <property type="match status" value="1"/>
</dbReference>
<evidence type="ECO:0000256" key="2">
    <source>
        <dbReference type="ARBA" id="ARBA00022553"/>
    </source>
</evidence>
<keyword evidence="7" id="KW-0511">Multifunctional enzyme</keyword>
<dbReference type="Pfam" id="PF00501">
    <property type="entry name" value="AMP-binding"/>
    <property type="match status" value="1"/>
</dbReference>
<dbReference type="GO" id="GO:0031177">
    <property type="term" value="F:phosphopantetheine binding"/>
    <property type="evidence" value="ECO:0007669"/>
    <property type="project" value="InterPro"/>
</dbReference>
<comment type="similarity">
    <text evidence="8">In the C-terminal section; belongs to the NRP synthetase family.</text>
</comment>
<dbReference type="SMART" id="SM00822">
    <property type="entry name" value="PKS_KR"/>
    <property type="match status" value="1"/>
</dbReference>
<dbReference type="Gene3D" id="3.30.559.10">
    <property type="entry name" value="Chloramphenicol acetyltransferase-like domain"/>
    <property type="match status" value="1"/>
</dbReference>
<dbReference type="SMART" id="SM00826">
    <property type="entry name" value="PKS_DH"/>
    <property type="match status" value="1"/>
</dbReference>
<dbReference type="GO" id="GO:0006633">
    <property type="term" value="P:fatty acid biosynthetic process"/>
    <property type="evidence" value="ECO:0007669"/>
    <property type="project" value="InterPro"/>
</dbReference>
<dbReference type="InterPro" id="IPR001227">
    <property type="entry name" value="Ac_transferase_dom_sf"/>
</dbReference>
<feature type="domain" description="Ketosynthase family 3 (KS3)" evidence="12">
    <location>
        <begin position="6"/>
        <end position="440"/>
    </location>
</feature>
<feature type="domain" description="PKS/mFAS DH" evidence="13">
    <location>
        <begin position="943"/>
        <end position="1249"/>
    </location>
</feature>
<sequence length="4014" mass="441047">MGFKQLEPIAIVGSACRFPGGANSPSALWKLLESPHDVCMDILENRFNATNFYHPDGNHHGTTNVRRSYLLQEDVRVFDAAFFNISPNEADSMDPQQRLLLETVYEALEAGGHTLEALRGSDTGVYAGTMTADYNDTLTRDHNTMPKYFATGTNRAIISNRVSYFFDWHGPSMTIDTACSSSLIAVHQGVKALRTGESRVAVACGTQVILNPEMYISESKLKMLSPTGRSRMWDADADGYARGEGVAAVVLKRLSDAIADGDHIECVVRETGVNQDGFSNGLTVPNTEAQTLLIRQTYGRAGLDPEKDPWDRPQFFEAHGTGTQAGDPKEAAAIHQCFGQQVAGSDTPLYVGSIKTVIGHLEGCAGLAGILKGSAMIQRGFLAPNLHFNRLNPRIEPYYQGLHVLTQLSSWPKLPEGVPRRVSVNSFGFGGTNAHAILEEYQTPGAPAPQGLSFTPFVFSAVSEASLVAQLQAYSNHLKTHHDKIDASDLAWTLQSRRSHLSTKTAFSALTVEQLTSKIDVKLAEFSQNTGTTVGIRSNTKATPRLLGVFTGQGAQWAAMGAQLIRSSDFVREKIQYLEQSLATLPPSDRPAWNLRDEMLAGDGISRMSEAALSQPLCTTIQIVLVDLLRAAGITFAAVVGHSSGEIAAAYAAGFISDHDAIRIAYYRGLFARLAGNERTGQKGAMLAVGTSWEDAQVLINLRAFKGRLAVAAHNSASSVTLSGDADAVVHAKKLFDEEKKFARLLKVDTAYHSHHMLPCGDAYVQALRACGIRINQDQSDNSCSWFSSVTPSTQRMEPIEALQDVYWRDNMTNAVLFSEAVKNAVASDERINLAIEVGPHPALKGPATQNISEVRTAALPYCGTLSRGNNDVEVFSEALGFVWTHFPHFVDFQSFDKAVTCDQSHRSKLVVGLPSYQWNHGRSHWSESRISRRMRERKQPHHEILGFLSTDSSAHELRWLNVLKQSEIPWLDGHQLQGQTVFPAAGYVAMALEASRSLVGDKTVELFELHRLVIPRAIIFEEGDDSGVETLVTLTEAQYHPDQTATAHFACYSVPVLNTGSEQEMELMATGTVKVVFGTPDVAALSCTHPEDYNMSTVDTELFYSTLSELGYGYFGPFRTMSLMKRRLNESSVLVDSYPYTDVEVSEYLVHPSMLDVAFQASMLAYSAPGDGRLWSLSVPTAIGTIRVNPEVCASLPTSRSKVPVCAALDGESESFSASIDLFSEDGEYGMIQVEDLVIKPFAPATKADDRVVFTQTKFDFALPDGAAVVDNIHPSAYEVELATVCERISYYYVRKWKSELSDDKWANSQPHWVHLLDWVNQTLSIASRGQHPTLKREWSQDSSEQIQALISRYSESVDIKLLAAVGENLPAAVRGETTILEHMLAKNMLDDWYKKGLGFARYNSFLASMMKQVTHRYPHARILEIGAGTGGATKSVLESIGDKFSSYTYTDVSVGFFTKAAELFNAYSDKMTFKVLDIETAPVNQGYEPHSYDIIIASNVLHATASLQTTLENARQLLKPGGYLMLLEITGLGPVRYHSIVGSVPGWWLGVNDDRKHSPLLTPGGWHSALRKAGFGGVDASTPEIERVAWPLSIMVSQAVDDRVQFLRRPLSSPSPSIHLESLVILGNGTLETARIGEEVVEHLGRFCGETITLNGLPTEDEALNLNPSSTFLNLVDIDSPIFKDMTDEKMDGLKRMLELAKHIIWVTQGAQQDQDYHMASITFSRAIRQESGHIGLSQFDVSDLQHNESKAIAEYLLQQSALDEWEAPPSTLADKQHREFGLLWSREPEVFLDRGKLKIPRLVENLDQNARLNSSRRVITKTVPMSGSNITIISPSADSPPSVVEQVGQQHKEYSYDLIKVMSSSLMALHIVADTFLFLGIGKGKDGRLQVALSTTNSCETTPVARVGAPVHAVTDADTDSLLVAVASELLAMSLIHQLSTESHVLVRCSGRDRFLAAALSRRAAAKAVRVTFTCDSQDEQQDAAWIHLSTRAPNHVVRRMLRLAKPTHYLDLTATTSPGDLSLRLAQALPSECTRIDSSALFQHQSSSLPTSGNREALMGRLEDAVSSARLSLPQVQDLVTPLDHLRTLSRKHPISTVHWPLDGLVEVEVRPLDARGLFSKDKTYLLVGLSGQIGRSLCEWMVSNGAGCVCLTSRRPKIEERWLESFRETGATVKVFAMDVIDKSSLERVVKDIRVSCPPIAGVANGAMVLEDQLFANMTTDTMRRVLAPKIDGSKNLDDVFHDDDLDFFILFSSAACVFGNAGQSNYTAANGYVNGLVRQRRKRGLAASAIDIGRVSGIGYIEAASQAVRDQLKKLSLAPVSESDFRQAMAETILAGYADPENHEAIPEAVVTTGLRIIGDDEDVKGPWFSNAFFSHLIRESKSAVSGSDEQNKKSTLPVSQRLSMAATQEEALDILQESLATKLRIILQLGDQRIDHEAPLIELGMDSLVAVEVRSWFLKELKVDIPVLKVVGGASLVELCQRALEKLPEGLVASVGKQDRDVEPHKPVATQSKPRLQIQLQAQAQVQDQVVDSESSSASGDNSSSTPETRVAPRSMTTTTTPSSARSVSDPGELESAKPVPALASSVLPPRRFLKSQRISLPQSRFWFLRHLLEDPTTPNVCLSYYVTGNLRVGDLERAIRIVTTRHEALRTCFVEDETDAGEAYQKVLPSSPLRLERKKINSVQDVAAEYTKLKGHIFDLENGDVMRMVLLTLSSASHYLLINYHHIVMDGASFNVLVSDLEKAYSGQSLGAPPRQYPDFSLAQRQALERGDMREELSYWQGVFPAGEQLPVLPLLPMARTSSRVTMKGFESHQVGSHLEPALVARVKSVSKAQQSTPFHLHLAAFKAMLFCFAGEDTKDLTIGIADAARNDSDVRDSIGFFLNLLTLRFRRQPDQTFADAIAEARHETYAALGSSRLPFDVLLTDLNVARSSLHSPFFQAFLDYRQGVQEKHPWGNCEFEFQEVHPGRTAYDITLDVTEWSATDTLVIFRVQKSLYDLTAANLLLETYIHFLDIVTSDASLSLKATPLFGETQLTQAVKIGRGPNLISDWPGTLPHRIDQVAQENRDKVALMDGTGKVLTYLDMVSRIDAIGEALQNAGVSAGSRVPVFQQPAADWTCSMLAIMRIGAIYVPLDLRNPMARLAAVVRDCEPTAILVDATTLDDAPQLKAADARIVNVSDLAHGALTHIANRAQPDSPAAILYTSGSTGTPKGIMVTHAGLRNEIEGYTKTWGLGAERVLQQSSFTFNHSSDQMYTGLVNGGMVYIVPADKRGDPLEIVKILLQQSITYTKATPSEYSLWMQYGGTALRQATSWRFAFGGGEPLTSIVTQEFADLGLAQLRFFNSYGPTEISISSHKLEIPYHEKRTIENMSRIPCGYSLPNYYTYVVDEQLRPVPIGMPGEICIGGAGVSLGYLNNHELTKRHFVPDPFATPEDIARGWTRMYRTGDIGYLQEDGAMVFQSRMAGDAQVKIRGLRIELSDIESNIILAAGGALREAVVTLREGDPAFLVAHVVFAPQHDIADKESFLEHLLGHLPIPQYMVPVVAVPLDKFPLSNHSKVDRKAVQNMPLPERIGGAQEDTELTETMVQLKRVWRDVLGKHTEKLGFDLNPSTNFFLVGGNSLLVIRLQAWIRQTFNIAVPLVKLLGASTLGEMARLIEESASVDLIDWELETCPPAIPSFLRDVPAKSETKAKTILATGGTSFLAKNFLPQLTARSDIDKIHCVAVRDKPREGTLFSSPKIAYHVGDLSLPLLGLGVDEFRELASQVDVILHMGAVRSFWDNYHVLRPSNVHPIKELVKLAAPHHIPIHYISTVGVLPRAATGDSAGSAAAYIPSLDGTDGYVATKWAGERILERSAASLGIPSTVYRFLPASQQQPLQKQELLDAFVHFVDVTGTTPDMSVWSGRLDLIPAEQVSQWLCNSIATIAATDTTATRFSHYKSPLAIHTDDLSTYIKQQRGDREDLERMPVLKWFGRIKALGFNYLLASQEATVGGREGGQGLESRR</sequence>
<dbReference type="SUPFAM" id="SSF47336">
    <property type="entry name" value="ACP-like"/>
    <property type="match status" value="2"/>
</dbReference>
<dbReference type="PROSITE" id="PS00012">
    <property type="entry name" value="PHOSPHOPANTETHEINE"/>
    <property type="match status" value="1"/>
</dbReference>
<dbReference type="InterPro" id="IPR042104">
    <property type="entry name" value="PKS_dehydratase_sf"/>
</dbReference>
<proteinExistence type="inferred from homology"/>
<evidence type="ECO:0000256" key="9">
    <source>
        <dbReference type="PROSITE-ProRule" id="PRU01363"/>
    </source>
</evidence>
<dbReference type="InterPro" id="IPR020807">
    <property type="entry name" value="PKS_DH"/>
</dbReference>
<dbReference type="Pfam" id="PF08242">
    <property type="entry name" value="Methyltransf_12"/>
    <property type="match status" value="1"/>
</dbReference>
<feature type="compositionally biased region" description="Basic and acidic residues" evidence="10">
    <location>
        <begin position="2504"/>
        <end position="2513"/>
    </location>
</feature>
<dbReference type="InterPro" id="IPR006162">
    <property type="entry name" value="Ppantetheine_attach_site"/>
</dbReference>
<feature type="compositionally biased region" description="Low complexity" evidence="10">
    <location>
        <begin position="2536"/>
        <end position="2576"/>
    </location>
</feature>
<evidence type="ECO:0000259" key="11">
    <source>
        <dbReference type="PROSITE" id="PS50075"/>
    </source>
</evidence>
<keyword evidence="5" id="KW-0808">Transferase</keyword>
<dbReference type="InterPro" id="IPR057326">
    <property type="entry name" value="KR_dom"/>
</dbReference>
<dbReference type="SUPFAM" id="SSF56801">
    <property type="entry name" value="Acetyl-CoA synthetase-like"/>
    <property type="match status" value="1"/>
</dbReference>
<reference evidence="15" key="2">
    <citation type="submission" date="2017-12" db="EMBL/GenBank/DDBJ databases">
        <title>Genome Sequencing Reveals a Rich Biosynthetic Potential.</title>
        <authorList>
            <person name="Bertrand R.L."/>
            <person name="Abdel-Hameed M.E."/>
            <person name="Sorensen J.L."/>
        </authorList>
    </citation>
    <scope>NUCLEOTIDE SEQUENCE</scope>
</reference>
<dbReference type="GO" id="GO:0009403">
    <property type="term" value="P:toxin biosynthetic process"/>
    <property type="evidence" value="ECO:0007669"/>
    <property type="project" value="UniProtKB-ARBA"/>
</dbReference>
<dbReference type="Pfam" id="PF21089">
    <property type="entry name" value="PKS_DH_N"/>
    <property type="match status" value="1"/>
</dbReference>
<dbReference type="SUPFAM" id="SSF53335">
    <property type="entry name" value="S-adenosyl-L-methionine-dependent methyltransferases"/>
    <property type="match status" value="1"/>
</dbReference>
<dbReference type="GO" id="GO:0008168">
    <property type="term" value="F:methyltransferase activity"/>
    <property type="evidence" value="ECO:0007669"/>
    <property type="project" value="UniProtKB-KW"/>
</dbReference>
<dbReference type="GO" id="GO:0016874">
    <property type="term" value="F:ligase activity"/>
    <property type="evidence" value="ECO:0007669"/>
    <property type="project" value="UniProtKB-KW"/>
</dbReference>
<dbReference type="InterPro" id="IPR032821">
    <property type="entry name" value="PKS_assoc"/>
</dbReference>
<dbReference type="SMART" id="SM00825">
    <property type="entry name" value="PKS_KS"/>
    <property type="match status" value="1"/>
</dbReference>
<dbReference type="InterPro" id="IPR029063">
    <property type="entry name" value="SAM-dependent_MTases_sf"/>
</dbReference>
<evidence type="ECO:0000256" key="3">
    <source>
        <dbReference type="ARBA" id="ARBA00022598"/>
    </source>
</evidence>
<dbReference type="EMBL" id="MG777480">
    <property type="protein sequence ID" value="AUW30861.1"/>
    <property type="molecule type" value="Genomic_DNA"/>
</dbReference>
<evidence type="ECO:0000256" key="10">
    <source>
        <dbReference type="SAM" id="MobiDB-lite"/>
    </source>
</evidence>
<gene>
    <name evidence="14" type="primary">nrps-pks-3</name>
</gene>
<dbReference type="InterPro" id="IPR001242">
    <property type="entry name" value="Condensation_dom"/>
</dbReference>
<dbReference type="GO" id="GO:0004315">
    <property type="term" value="F:3-oxoacyl-[acyl-carrier-protein] synthase activity"/>
    <property type="evidence" value="ECO:0007669"/>
    <property type="project" value="InterPro"/>
</dbReference>
<dbReference type="Gene3D" id="3.40.47.10">
    <property type="match status" value="1"/>
</dbReference>
<dbReference type="InterPro" id="IPR020845">
    <property type="entry name" value="AMP-binding_CS"/>
</dbReference>
<dbReference type="SUPFAM" id="SSF53901">
    <property type="entry name" value="Thiolase-like"/>
    <property type="match status" value="1"/>
</dbReference>
<keyword evidence="1" id="KW-0596">Phosphopantetheine</keyword>
<evidence type="ECO:0000256" key="6">
    <source>
        <dbReference type="ARBA" id="ARBA00022737"/>
    </source>
</evidence>
<dbReference type="CDD" id="cd02440">
    <property type="entry name" value="AdoMet_MTases"/>
    <property type="match status" value="1"/>
</dbReference>
<dbReference type="PROSITE" id="PS00606">
    <property type="entry name" value="KS3_1"/>
    <property type="match status" value="1"/>
</dbReference>
<dbReference type="SUPFAM" id="SSF55048">
    <property type="entry name" value="Probable ACP-binding domain of malonyl-CoA ACP transacylase"/>
    <property type="match status" value="1"/>
</dbReference>
<dbReference type="Gene3D" id="3.40.50.150">
    <property type="entry name" value="Vaccinia Virus protein VP39"/>
    <property type="match status" value="1"/>
</dbReference>
<feature type="active site" description="Proton donor; for dehydratase activity" evidence="9">
    <location>
        <position position="1157"/>
    </location>
</feature>
<dbReference type="Pfam" id="PF02801">
    <property type="entry name" value="Ketoacyl-synt_C"/>
    <property type="match status" value="1"/>
</dbReference>
<dbReference type="InterPro" id="IPR020806">
    <property type="entry name" value="PKS_PP-bd"/>
</dbReference>
<keyword evidence="6" id="KW-0677">Repeat</keyword>
<evidence type="ECO:0000313" key="14">
    <source>
        <dbReference type="EMBL" id="ANM86675.1"/>
    </source>
</evidence>
<dbReference type="InterPro" id="IPR050091">
    <property type="entry name" value="PKS_NRPS_Biosynth_Enz"/>
</dbReference>
<evidence type="ECO:0000259" key="13">
    <source>
        <dbReference type="PROSITE" id="PS52019"/>
    </source>
</evidence>
<dbReference type="SMART" id="SM00827">
    <property type="entry name" value="PKS_AT"/>
    <property type="match status" value="1"/>
</dbReference>
<dbReference type="Pfam" id="PF16197">
    <property type="entry name" value="KAsynt_C_assoc"/>
    <property type="match status" value="1"/>
</dbReference>
<dbReference type="PROSITE" id="PS50075">
    <property type="entry name" value="CARRIER"/>
    <property type="match status" value="2"/>
</dbReference>
<evidence type="ECO:0000256" key="5">
    <source>
        <dbReference type="ARBA" id="ARBA00022679"/>
    </source>
</evidence>
<dbReference type="PROSITE" id="PS52019">
    <property type="entry name" value="PKS_MFAS_DH"/>
    <property type="match status" value="1"/>
</dbReference>
<dbReference type="InterPro" id="IPR014031">
    <property type="entry name" value="Ketoacyl_synth_C"/>
</dbReference>
<feature type="region of interest" description="C-terminal hotdog fold" evidence="9">
    <location>
        <begin position="1096"/>
        <end position="1249"/>
    </location>
</feature>
<dbReference type="InterPro" id="IPR049900">
    <property type="entry name" value="PKS_mFAS_DH"/>
</dbReference>
<accession>A0A1Z1C4Z9</accession>
<organism evidence="14">
    <name type="scientific">Cladonia uncialis subsp. uncialis</name>
    <dbReference type="NCBI Taxonomy" id="180999"/>
    <lineage>
        <taxon>Eukaryota</taxon>
        <taxon>Fungi</taxon>
        <taxon>Dikarya</taxon>
        <taxon>Ascomycota</taxon>
        <taxon>Pezizomycotina</taxon>
        <taxon>Lecanoromycetes</taxon>
        <taxon>OSLEUM clade</taxon>
        <taxon>Lecanoromycetidae</taxon>
        <taxon>Lecanorales</taxon>
        <taxon>Lecanorineae</taxon>
        <taxon>Cladoniaceae</taxon>
        <taxon>Cladonia</taxon>
    </lineage>
</organism>
<dbReference type="NCBIfam" id="TIGR01733">
    <property type="entry name" value="AA-adenyl-dom"/>
    <property type="match status" value="1"/>
</dbReference>
<dbReference type="InterPro" id="IPR049552">
    <property type="entry name" value="PKS_DH_N"/>
</dbReference>
<dbReference type="Gene3D" id="3.40.50.720">
    <property type="entry name" value="NAD(P)-binding Rossmann-like Domain"/>
    <property type="match status" value="2"/>
</dbReference>
<dbReference type="SMART" id="SM00823">
    <property type="entry name" value="PKS_PP"/>
    <property type="match status" value="2"/>
</dbReference>
<dbReference type="Pfam" id="PF00109">
    <property type="entry name" value="ketoacyl-synt"/>
    <property type="match status" value="1"/>
</dbReference>
<protein>
    <submittedName>
        <fullName evidence="15">Putative PKS-NRPS</fullName>
    </submittedName>
    <submittedName>
        <fullName evidence="14">Putative hybrid NPRS-PKS</fullName>
    </submittedName>
</protein>
<keyword evidence="3" id="KW-0436">Ligase</keyword>
<dbReference type="InterPro" id="IPR013120">
    <property type="entry name" value="FAR_NAD-bd"/>
</dbReference>
<dbReference type="GO" id="GO:0032259">
    <property type="term" value="P:methylation"/>
    <property type="evidence" value="ECO:0007669"/>
    <property type="project" value="UniProtKB-KW"/>
</dbReference>
<feature type="region of interest" description="N-terminal hotdog fold" evidence="9">
    <location>
        <begin position="943"/>
        <end position="1081"/>
    </location>
</feature>
<dbReference type="PANTHER" id="PTHR43775:SF20">
    <property type="entry name" value="HYBRID PKS-NRPS SYNTHETASE APDA"/>
    <property type="match status" value="1"/>
</dbReference>
<dbReference type="Pfam" id="PF07993">
    <property type="entry name" value="NAD_binding_4"/>
    <property type="match status" value="1"/>
</dbReference>
<dbReference type="InterPro" id="IPR036736">
    <property type="entry name" value="ACP-like_sf"/>
</dbReference>
<dbReference type="GO" id="GO:0004312">
    <property type="term" value="F:fatty acid synthase activity"/>
    <property type="evidence" value="ECO:0007669"/>
    <property type="project" value="TreeGrafter"/>
</dbReference>
<evidence type="ECO:0000256" key="1">
    <source>
        <dbReference type="ARBA" id="ARBA00022450"/>
    </source>
</evidence>
<dbReference type="InterPro" id="IPR013968">
    <property type="entry name" value="PKS_KR"/>
</dbReference>
<dbReference type="CDD" id="cd00833">
    <property type="entry name" value="PKS"/>
    <property type="match status" value="1"/>
</dbReference>
<dbReference type="InterPro" id="IPR023213">
    <property type="entry name" value="CAT-like_dom_sf"/>
</dbReference>
<dbReference type="SUPFAM" id="SSF52777">
    <property type="entry name" value="CoA-dependent acyltransferases"/>
    <property type="match status" value="2"/>
</dbReference>
<dbReference type="InterPro" id="IPR020841">
    <property type="entry name" value="PKS_Beta-ketoAc_synthase_dom"/>
</dbReference>
<dbReference type="Pfam" id="PF00668">
    <property type="entry name" value="Condensation"/>
    <property type="match status" value="1"/>
</dbReference>
<dbReference type="Gene3D" id="3.40.366.10">
    <property type="entry name" value="Malonyl-Coenzyme A Acyl Carrier Protein, domain 2"/>
    <property type="match status" value="1"/>
</dbReference>
<dbReference type="Pfam" id="PF14765">
    <property type="entry name" value="PS-DH"/>
    <property type="match status" value="1"/>
</dbReference>
<dbReference type="Pfam" id="PF00550">
    <property type="entry name" value="PP-binding"/>
    <property type="match status" value="2"/>
</dbReference>
<dbReference type="CDD" id="cd05930">
    <property type="entry name" value="A_NRPS"/>
    <property type="match status" value="1"/>
</dbReference>
<evidence type="ECO:0000256" key="4">
    <source>
        <dbReference type="ARBA" id="ARBA00022603"/>
    </source>
</evidence>
<dbReference type="Gene3D" id="3.40.50.12780">
    <property type="entry name" value="N-terminal domain of ligase-like"/>
    <property type="match status" value="1"/>
</dbReference>
<dbReference type="Gene3D" id="3.30.559.30">
    <property type="entry name" value="Nonribosomal peptide synthetase, condensation domain"/>
    <property type="match status" value="1"/>
</dbReference>
<dbReference type="InterPro" id="IPR009081">
    <property type="entry name" value="PP-bd_ACP"/>
</dbReference>
<evidence type="ECO:0000256" key="8">
    <source>
        <dbReference type="ARBA" id="ARBA00029443"/>
    </source>
</evidence>
<keyword evidence="2" id="KW-0597">Phosphoprotein</keyword>
<dbReference type="SUPFAM" id="SSF52151">
    <property type="entry name" value="FabD/lysophospholipase-like"/>
    <property type="match status" value="1"/>
</dbReference>
<reference evidence="14" key="1">
    <citation type="submission" date="2016-05" db="EMBL/GenBank/DDBJ databases">
        <title>Lichen genome sequencing reveals its rich biosynthetic potential.</title>
        <authorList>
            <person name="Bertrand R.L."/>
            <person name="Abdel-Hameed M."/>
            <person name="Sorensen J.L."/>
        </authorList>
    </citation>
    <scope>NUCLEOTIDE SEQUENCE</scope>
</reference>
<dbReference type="InterPro" id="IPR014030">
    <property type="entry name" value="Ketoacyl_synth_N"/>
</dbReference>
<dbReference type="Gene3D" id="1.10.1200.10">
    <property type="entry name" value="ACP-like"/>
    <property type="match status" value="2"/>
</dbReference>
<dbReference type="PANTHER" id="PTHR43775">
    <property type="entry name" value="FATTY ACID SYNTHASE"/>
    <property type="match status" value="1"/>
</dbReference>
<dbReference type="InterPro" id="IPR018201">
    <property type="entry name" value="Ketoacyl_synth_AS"/>
</dbReference>
<dbReference type="Gene3D" id="3.10.129.110">
    <property type="entry name" value="Polyketide synthase dehydratase"/>
    <property type="match status" value="1"/>
</dbReference>
<dbReference type="InterPro" id="IPR049551">
    <property type="entry name" value="PKS_DH_C"/>
</dbReference>
<evidence type="ECO:0000256" key="7">
    <source>
        <dbReference type="ARBA" id="ARBA00023268"/>
    </source>
</evidence>
<dbReference type="InterPro" id="IPR014043">
    <property type="entry name" value="Acyl_transferase_dom"/>
</dbReference>
<dbReference type="CDD" id="cd19532">
    <property type="entry name" value="C_PKS-NRPS"/>
    <property type="match status" value="1"/>
</dbReference>
<dbReference type="InterPro" id="IPR000873">
    <property type="entry name" value="AMP-dep_synth/lig_dom"/>
</dbReference>
<evidence type="ECO:0000259" key="12">
    <source>
        <dbReference type="PROSITE" id="PS52004"/>
    </source>
</evidence>
<dbReference type="EMBL" id="KX264290">
    <property type="protein sequence ID" value="ANM86675.1"/>
    <property type="molecule type" value="Genomic_DNA"/>
</dbReference>
<evidence type="ECO:0000313" key="15">
    <source>
        <dbReference type="EMBL" id="AUW30861.1"/>
    </source>
</evidence>
<name>A0A1Z1C4Z9_CLAUC</name>
<feature type="region of interest" description="Disordered" evidence="10">
    <location>
        <begin position="2502"/>
        <end position="2521"/>
    </location>
</feature>
<dbReference type="InterPro" id="IPR042099">
    <property type="entry name" value="ANL_N_sf"/>
</dbReference>
<feature type="region of interest" description="Disordered" evidence="10">
    <location>
        <begin position="2536"/>
        <end position="2584"/>
    </location>
</feature>
<feature type="domain" description="Carrier" evidence="11">
    <location>
        <begin position="3592"/>
        <end position="3670"/>
    </location>
</feature>
<dbReference type="InterPro" id="IPR045851">
    <property type="entry name" value="AMP-bd_C_sf"/>
</dbReference>
<dbReference type="InterPro" id="IPR016039">
    <property type="entry name" value="Thiolase-like"/>
</dbReference>
<dbReference type="FunFam" id="3.40.47.10:FF:000019">
    <property type="entry name" value="Polyketide synthase type I"/>
    <property type="match status" value="1"/>
</dbReference>
<dbReference type="Pfam" id="PF00698">
    <property type="entry name" value="Acyl_transf_1"/>
    <property type="match status" value="1"/>
</dbReference>
<dbReference type="Gene3D" id="3.30.300.30">
    <property type="match status" value="1"/>
</dbReference>
<feature type="active site" description="Proton acceptor; for dehydratase activity" evidence="9">
    <location>
        <position position="975"/>
    </location>
</feature>
<dbReference type="InterPro" id="IPR016036">
    <property type="entry name" value="Malonyl_transacylase_ACP-bd"/>
</dbReference>
<dbReference type="Pfam" id="PF08659">
    <property type="entry name" value="KR"/>
    <property type="match status" value="1"/>
</dbReference>
<dbReference type="InterPro" id="IPR013217">
    <property type="entry name" value="Methyltransf_12"/>
</dbReference>
<feature type="domain" description="Carrier" evidence="11">
    <location>
        <begin position="2416"/>
        <end position="2494"/>
    </location>
</feature>